<sequence>MQPQPRKYLGSRRHAALQCSMLDPTSRMPSVKHGHGHDCVGFSTATSFQSNSCWICCQTRFRNCQQPATKWGRLRWLIDRNQRSWSKSTPRLGTTLNHLTGIHRVIHQSAVTCL</sequence>
<reference evidence="2" key="1">
    <citation type="journal article" date="2021" name="BMC Genomics">
        <title>Chromosome-level genome assembly and manually-curated proteome of model necrotroph Parastagonospora nodorum Sn15 reveals a genome-wide trove of candidate effector homologs, and redundancy of virulence-related functions within an accessory chromosome.</title>
        <authorList>
            <person name="Bertazzoni S."/>
            <person name="Jones D.A.B."/>
            <person name="Phan H.T."/>
            <person name="Tan K.-C."/>
            <person name="Hane J.K."/>
        </authorList>
    </citation>
    <scope>NUCLEOTIDE SEQUENCE [LARGE SCALE GENOMIC DNA]</scope>
    <source>
        <strain evidence="2">SN15 / ATCC MYA-4574 / FGSC 10173)</strain>
    </source>
</reference>
<name>A0A7U2FG69_PHANO</name>
<evidence type="ECO:0000313" key="2">
    <source>
        <dbReference type="Proteomes" id="UP000663193"/>
    </source>
</evidence>
<gene>
    <name evidence="1" type="ORF">JI435_417990</name>
</gene>
<dbReference type="EMBL" id="CP069035">
    <property type="protein sequence ID" value="QRD02440.1"/>
    <property type="molecule type" value="Genomic_DNA"/>
</dbReference>
<keyword evidence="2" id="KW-1185">Reference proteome</keyword>
<accession>A0A7U2FG69</accession>
<evidence type="ECO:0000313" key="1">
    <source>
        <dbReference type="EMBL" id="QRD02440.1"/>
    </source>
</evidence>
<protein>
    <submittedName>
        <fullName evidence="1">Uncharacterized protein</fullName>
    </submittedName>
</protein>
<organism evidence="1 2">
    <name type="scientific">Phaeosphaeria nodorum (strain SN15 / ATCC MYA-4574 / FGSC 10173)</name>
    <name type="common">Glume blotch fungus</name>
    <name type="synonym">Parastagonospora nodorum</name>
    <dbReference type="NCBI Taxonomy" id="321614"/>
    <lineage>
        <taxon>Eukaryota</taxon>
        <taxon>Fungi</taxon>
        <taxon>Dikarya</taxon>
        <taxon>Ascomycota</taxon>
        <taxon>Pezizomycotina</taxon>
        <taxon>Dothideomycetes</taxon>
        <taxon>Pleosporomycetidae</taxon>
        <taxon>Pleosporales</taxon>
        <taxon>Pleosporineae</taxon>
        <taxon>Phaeosphaeriaceae</taxon>
        <taxon>Parastagonospora</taxon>
    </lineage>
</organism>
<proteinExistence type="predicted"/>
<dbReference type="AlphaFoldDB" id="A0A7U2FG69"/>
<dbReference type="Proteomes" id="UP000663193">
    <property type="component" value="Chromosome 13"/>
</dbReference>
<dbReference type="VEuPathDB" id="FungiDB:JI435_417990"/>